<dbReference type="InterPro" id="IPR018108">
    <property type="entry name" value="MCP_transmembrane"/>
</dbReference>
<keyword evidence="3 11" id="KW-0813">Transport</keyword>
<dbReference type="SUPFAM" id="SSF103506">
    <property type="entry name" value="Mitochondrial carrier"/>
    <property type="match status" value="1"/>
</dbReference>
<dbReference type="STRING" id="133385.A0A2T9YWZ4"/>
<dbReference type="PANTHER" id="PTHR45760">
    <property type="entry name" value="FI19922P1-RELATED"/>
    <property type="match status" value="1"/>
</dbReference>
<feature type="repeat" description="Solcar" evidence="10">
    <location>
        <begin position="109"/>
        <end position="206"/>
    </location>
</feature>
<proteinExistence type="inferred from homology"/>
<gene>
    <name evidence="12" type="ORF">BB561_000926</name>
</gene>
<evidence type="ECO:0000313" key="12">
    <source>
        <dbReference type="EMBL" id="PVU96849.1"/>
    </source>
</evidence>
<dbReference type="InterPro" id="IPR045315">
    <property type="entry name" value="Mtm1-like"/>
</dbReference>
<dbReference type="PROSITE" id="PS50920">
    <property type="entry name" value="SOLCAR"/>
    <property type="match status" value="2"/>
</dbReference>
<comment type="caution">
    <text evidence="12">The sequence shown here is derived from an EMBL/GenBank/DDBJ whole genome shotgun (WGS) entry which is preliminary data.</text>
</comment>
<accession>A0A2T9YWZ4</accession>
<evidence type="ECO:0000256" key="2">
    <source>
        <dbReference type="ARBA" id="ARBA00006375"/>
    </source>
</evidence>
<keyword evidence="9 10" id="KW-0472">Membrane</keyword>
<evidence type="ECO:0000256" key="8">
    <source>
        <dbReference type="ARBA" id="ARBA00023128"/>
    </source>
</evidence>
<feature type="repeat" description="Solcar" evidence="10">
    <location>
        <begin position="214"/>
        <end position="299"/>
    </location>
</feature>
<name>A0A2T9YWZ4_9FUNG</name>
<evidence type="ECO:0008006" key="14">
    <source>
        <dbReference type="Google" id="ProtNLM"/>
    </source>
</evidence>
<evidence type="ECO:0000313" key="13">
    <source>
        <dbReference type="Proteomes" id="UP000245383"/>
    </source>
</evidence>
<reference evidence="12 13" key="1">
    <citation type="journal article" date="2018" name="MBio">
        <title>Comparative Genomics Reveals the Core Gene Toolbox for the Fungus-Insect Symbiosis.</title>
        <authorList>
            <person name="Wang Y."/>
            <person name="Stata M."/>
            <person name="Wang W."/>
            <person name="Stajich J.E."/>
            <person name="White M.M."/>
            <person name="Moncalvo J.M."/>
        </authorList>
    </citation>
    <scope>NUCLEOTIDE SEQUENCE [LARGE SCALE GENOMIC DNA]</scope>
    <source>
        <strain evidence="12 13">SWE-8-4</strain>
    </source>
</reference>
<sequence>MDSNMIKSKGASQEQNNLQNEIPLHGRLISAVIGGVMTSTLMTPFDVVKTRLQTQVAMTSSAFSTADIQDLSHKRSCKTSSFFCPNSNAIRNPKVHDRLSSNLYCKISRQSLPASSLCYSKNWNNNLCFVDNQISQVKFNPNIRSSLSSSVESLFPNQITGTWHGFKIISRTEGLSALWRGLSLTLIGALPSTVTYFAGYDLLSIHIKSSYPKAEPYSPLIAGCLARSATAVIMSPLELARTKMQSASSQKLSVVVSDLRSLVRVNGISTLWAGLIPTLYRDVPFSAIYWLSFEKLKLHFNKNNYFTTYVDSNYATLGNSLSPSNVSTISIIQKIILKDGFKGFYSGLAPRLMKIAPACAIMISSYEFGKSIFAS</sequence>
<dbReference type="OrthoDB" id="1747031at2759"/>
<dbReference type="Pfam" id="PF00153">
    <property type="entry name" value="Mito_carr"/>
    <property type="match status" value="4"/>
</dbReference>
<keyword evidence="8" id="KW-0496">Mitochondrion</keyword>
<keyword evidence="5" id="KW-0677">Repeat</keyword>
<evidence type="ECO:0000256" key="10">
    <source>
        <dbReference type="PROSITE-ProRule" id="PRU00282"/>
    </source>
</evidence>
<dbReference type="GO" id="GO:0005743">
    <property type="term" value="C:mitochondrial inner membrane"/>
    <property type="evidence" value="ECO:0007669"/>
    <property type="project" value="UniProtKB-SubCell"/>
</dbReference>
<dbReference type="InterPro" id="IPR023395">
    <property type="entry name" value="MCP_dom_sf"/>
</dbReference>
<keyword evidence="7" id="KW-1133">Transmembrane helix</keyword>
<evidence type="ECO:0000256" key="9">
    <source>
        <dbReference type="ARBA" id="ARBA00023136"/>
    </source>
</evidence>
<evidence type="ECO:0000256" key="4">
    <source>
        <dbReference type="ARBA" id="ARBA00022692"/>
    </source>
</evidence>
<evidence type="ECO:0000256" key="3">
    <source>
        <dbReference type="ARBA" id="ARBA00022448"/>
    </source>
</evidence>
<evidence type="ECO:0000256" key="6">
    <source>
        <dbReference type="ARBA" id="ARBA00022792"/>
    </source>
</evidence>
<comment type="subcellular location">
    <subcellularLocation>
        <location evidence="1">Mitochondrion inner membrane</location>
        <topology evidence="1">Multi-pass membrane protein</topology>
    </subcellularLocation>
</comment>
<dbReference type="Proteomes" id="UP000245383">
    <property type="component" value="Unassembled WGS sequence"/>
</dbReference>
<dbReference type="AlphaFoldDB" id="A0A2T9YWZ4"/>
<dbReference type="EMBL" id="MBFR01000023">
    <property type="protein sequence ID" value="PVU96849.1"/>
    <property type="molecule type" value="Genomic_DNA"/>
</dbReference>
<evidence type="ECO:0000256" key="11">
    <source>
        <dbReference type="RuleBase" id="RU000488"/>
    </source>
</evidence>
<keyword evidence="4 10" id="KW-0812">Transmembrane</keyword>
<keyword evidence="6" id="KW-0999">Mitochondrion inner membrane</keyword>
<dbReference type="GO" id="GO:1990542">
    <property type="term" value="P:mitochondrial transmembrane transport"/>
    <property type="evidence" value="ECO:0007669"/>
    <property type="project" value="InterPro"/>
</dbReference>
<evidence type="ECO:0000256" key="5">
    <source>
        <dbReference type="ARBA" id="ARBA00022737"/>
    </source>
</evidence>
<protein>
    <recommendedName>
        <fullName evidence="14">Mitochondrial carrier protein</fullName>
    </recommendedName>
</protein>
<dbReference type="Gene3D" id="1.50.40.10">
    <property type="entry name" value="Mitochondrial carrier domain"/>
    <property type="match status" value="2"/>
</dbReference>
<keyword evidence="13" id="KW-1185">Reference proteome</keyword>
<dbReference type="PANTHER" id="PTHR45760:SF2">
    <property type="entry name" value="FI19922P1-RELATED"/>
    <property type="match status" value="1"/>
</dbReference>
<comment type="similarity">
    <text evidence="2 11">Belongs to the mitochondrial carrier (TC 2.A.29) family.</text>
</comment>
<evidence type="ECO:0000256" key="1">
    <source>
        <dbReference type="ARBA" id="ARBA00004448"/>
    </source>
</evidence>
<organism evidence="12 13">
    <name type="scientific">Smittium simulii</name>
    <dbReference type="NCBI Taxonomy" id="133385"/>
    <lineage>
        <taxon>Eukaryota</taxon>
        <taxon>Fungi</taxon>
        <taxon>Fungi incertae sedis</taxon>
        <taxon>Zoopagomycota</taxon>
        <taxon>Kickxellomycotina</taxon>
        <taxon>Harpellomycetes</taxon>
        <taxon>Harpellales</taxon>
        <taxon>Legeriomycetaceae</taxon>
        <taxon>Smittium</taxon>
    </lineage>
</organism>
<evidence type="ECO:0000256" key="7">
    <source>
        <dbReference type="ARBA" id="ARBA00022989"/>
    </source>
</evidence>